<sequence length="181" mass="19549" precursor="true">MVPTHRTLLPILLSLLLTACGIDAGDMNGSGYRALAFELPDEATKYFGAARDLITDEVGAGDLTTHPEYARMRAGELIVSVWEQPETAFDELRAEAARVPGLLNPKRAELLIDNWARAERLGEALAIAEFAVEQFPGEERLATRRENLRVRINGPDGSGESVPNFAPARGPAPPDADSDGV</sequence>
<dbReference type="KEGG" id="pbap:Pla133_08970"/>
<dbReference type="RefSeq" id="WP_145062833.1">
    <property type="nucleotide sequence ID" value="NZ_CP036287.1"/>
</dbReference>
<evidence type="ECO:0000256" key="2">
    <source>
        <dbReference type="SAM" id="SignalP"/>
    </source>
</evidence>
<dbReference type="PROSITE" id="PS51257">
    <property type="entry name" value="PROKAR_LIPOPROTEIN"/>
    <property type="match status" value="1"/>
</dbReference>
<accession>A0A518BFS5</accession>
<organism evidence="3 4">
    <name type="scientific">Engelhardtia mirabilis</name>
    <dbReference type="NCBI Taxonomy" id="2528011"/>
    <lineage>
        <taxon>Bacteria</taxon>
        <taxon>Pseudomonadati</taxon>
        <taxon>Planctomycetota</taxon>
        <taxon>Planctomycetia</taxon>
        <taxon>Planctomycetia incertae sedis</taxon>
        <taxon>Engelhardtia</taxon>
    </lineage>
</organism>
<feature type="region of interest" description="Disordered" evidence="1">
    <location>
        <begin position="149"/>
        <end position="181"/>
    </location>
</feature>
<proteinExistence type="predicted"/>
<reference evidence="3 4" key="1">
    <citation type="submission" date="2019-02" db="EMBL/GenBank/DDBJ databases">
        <title>Deep-cultivation of Planctomycetes and their phenomic and genomic characterization uncovers novel biology.</title>
        <authorList>
            <person name="Wiegand S."/>
            <person name="Jogler M."/>
            <person name="Boedeker C."/>
            <person name="Pinto D."/>
            <person name="Vollmers J."/>
            <person name="Rivas-Marin E."/>
            <person name="Kohn T."/>
            <person name="Peeters S.H."/>
            <person name="Heuer A."/>
            <person name="Rast P."/>
            <person name="Oberbeckmann S."/>
            <person name="Bunk B."/>
            <person name="Jeske O."/>
            <person name="Meyerdierks A."/>
            <person name="Storesund J.E."/>
            <person name="Kallscheuer N."/>
            <person name="Luecker S."/>
            <person name="Lage O.M."/>
            <person name="Pohl T."/>
            <person name="Merkel B.J."/>
            <person name="Hornburger P."/>
            <person name="Mueller R.-W."/>
            <person name="Bruemmer F."/>
            <person name="Labrenz M."/>
            <person name="Spormann A.M."/>
            <person name="Op den Camp H."/>
            <person name="Overmann J."/>
            <person name="Amann R."/>
            <person name="Jetten M.S.M."/>
            <person name="Mascher T."/>
            <person name="Medema M.H."/>
            <person name="Devos D.P."/>
            <person name="Kaster A.-K."/>
            <person name="Ovreas L."/>
            <person name="Rohde M."/>
            <person name="Galperin M.Y."/>
            <person name="Jogler C."/>
        </authorList>
    </citation>
    <scope>NUCLEOTIDE SEQUENCE [LARGE SCALE GENOMIC DNA]</scope>
    <source>
        <strain evidence="3 4">Pla133</strain>
    </source>
</reference>
<evidence type="ECO:0000313" key="3">
    <source>
        <dbReference type="EMBL" id="QDU65831.1"/>
    </source>
</evidence>
<evidence type="ECO:0000313" key="4">
    <source>
        <dbReference type="Proteomes" id="UP000316921"/>
    </source>
</evidence>
<dbReference type="EMBL" id="CP036287">
    <property type="protein sequence ID" value="QDU65831.1"/>
    <property type="molecule type" value="Genomic_DNA"/>
</dbReference>
<dbReference type="AlphaFoldDB" id="A0A518BFS5"/>
<feature type="signal peptide" evidence="2">
    <location>
        <begin position="1"/>
        <end position="24"/>
    </location>
</feature>
<keyword evidence="4" id="KW-1185">Reference proteome</keyword>
<dbReference type="Proteomes" id="UP000316921">
    <property type="component" value="Chromosome"/>
</dbReference>
<keyword evidence="2" id="KW-0732">Signal</keyword>
<evidence type="ECO:0000256" key="1">
    <source>
        <dbReference type="SAM" id="MobiDB-lite"/>
    </source>
</evidence>
<protein>
    <recommendedName>
        <fullName evidence="5">Tetratricopeptide repeat protein</fullName>
    </recommendedName>
</protein>
<feature type="chain" id="PRO_5022178151" description="Tetratricopeptide repeat protein" evidence="2">
    <location>
        <begin position="25"/>
        <end position="181"/>
    </location>
</feature>
<evidence type="ECO:0008006" key="5">
    <source>
        <dbReference type="Google" id="ProtNLM"/>
    </source>
</evidence>
<name>A0A518BFS5_9BACT</name>
<gene>
    <name evidence="3" type="ORF">Pla133_08970</name>
</gene>